<evidence type="ECO:0000313" key="2">
    <source>
        <dbReference type="Proteomes" id="UP001223390"/>
    </source>
</evidence>
<sequence length="306" mass="33624">MTTHPAAHLPACACCGDALHDERRIDFGFNLPDAAFGLPEEALHRLGVRALLRVDGVGSFIRCLLPVRLSHDTELVLGAWVRVDDPTLRRAHELWEEPGYADFGFTGTFANRIQPWGDALLDAEVATRVADPDELPVVTAVRHPVAARVLTEVWDRDEVLSRFPYALPVDVRTDLGDHWSVVRTAGLTAGFADGYDRFTAPDRTAAVSLKQDDVPGRPSADFLAALLSGAPDTRPGQRLREELPGGGLRYAFWLTPQDSGRPRHEFYGFTLHPSGSGAGIFCTHEDPDGLAWAQQIWCSLERARVS</sequence>
<dbReference type="Pfam" id="PF09965">
    <property type="entry name" value="DUF2199"/>
    <property type="match status" value="1"/>
</dbReference>
<dbReference type="EMBL" id="JASITI010000043">
    <property type="protein sequence ID" value="MDK9499387.1"/>
    <property type="molecule type" value="Genomic_DNA"/>
</dbReference>
<organism evidence="1 2">
    <name type="scientific">Streptomyces katrae</name>
    <dbReference type="NCBI Taxonomy" id="68223"/>
    <lineage>
        <taxon>Bacteria</taxon>
        <taxon>Bacillati</taxon>
        <taxon>Actinomycetota</taxon>
        <taxon>Actinomycetes</taxon>
        <taxon>Kitasatosporales</taxon>
        <taxon>Streptomycetaceae</taxon>
        <taxon>Streptomyces</taxon>
    </lineage>
</organism>
<dbReference type="Proteomes" id="UP001223390">
    <property type="component" value="Unassembled WGS sequence"/>
</dbReference>
<accession>A0ABT7H0H4</accession>
<dbReference type="RefSeq" id="WP_285345282.1">
    <property type="nucleotide sequence ID" value="NZ_JASITI010000043.1"/>
</dbReference>
<keyword evidence="2" id="KW-1185">Reference proteome</keyword>
<gene>
    <name evidence="1" type="ORF">QEZ40_004808</name>
</gene>
<evidence type="ECO:0000313" key="1">
    <source>
        <dbReference type="EMBL" id="MDK9499387.1"/>
    </source>
</evidence>
<protein>
    <submittedName>
        <fullName evidence="1">DUF2199 domain-containing protein</fullName>
    </submittedName>
</protein>
<name>A0ABT7H0H4_9ACTN</name>
<comment type="caution">
    <text evidence="1">The sequence shown here is derived from an EMBL/GenBank/DDBJ whole genome shotgun (WGS) entry which is preliminary data.</text>
</comment>
<reference evidence="1 2" key="1">
    <citation type="submission" date="2023-05" db="EMBL/GenBank/DDBJ databases">
        <title>Sequencing and Assembly of Streptomyces sp. NP73.</title>
        <authorList>
            <person name="Konwar A.N."/>
            <person name="Saikia K."/>
            <person name="Thakur D."/>
        </authorList>
    </citation>
    <scope>NUCLEOTIDE SEQUENCE [LARGE SCALE GENOMIC DNA]</scope>
    <source>
        <strain evidence="1 2">NP73</strain>
    </source>
</reference>
<dbReference type="InterPro" id="IPR018697">
    <property type="entry name" value="DUF2199"/>
</dbReference>
<proteinExistence type="predicted"/>